<gene>
    <name evidence="1" type="ORF">ABLV49_18890</name>
</gene>
<evidence type="ECO:0000313" key="1">
    <source>
        <dbReference type="EMBL" id="XBP69916.1"/>
    </source>
</evidence>
<reference evidence="1" key="1">
    <citation type="submission" date="2024-05" db="EMBL/GenBank/DDBJ databases">
        <authorList>
            <person name="Bunk B."/>
            <person name="Swiderski J."/>
            <person name="Sproer C."/>
            <person name="Thiel V."/>
        </authorList>
    </citation>
    <scope>NUCLEOTIDE SEQUENCE</scope>
    <source>
        <strain evidence="1">DSM 17735</strain>
    </source>
</reference>
<accession>A0AAU7LQP8</accession>
<name>A0AAU7LQP8_9BURK</name>
<proteinExistence type="predicted"/>
<dbReference type="RefSeq" id="WP_349278887.1">
    <property type="nucleotide sequence ID" value="NZ_CBCSCU010000018.1"/>
</dbReference>
<sequence>MKEALPYPHQVDYVWLAVDDQHHVAIFFTGGEGPIPATAHSTNESAYQIEEQALALPEKSDVRLHVSYPRLEDYVAMAKRGVYALDWGDVHRTRSAEKGIYELVAEPLMAITLEQLPAELRLIVEATHLVGIKFSQSAQSGIKVCRTVP</sequence>
<organism evidence="1">
    <name type="scientific">Polaromonas hydrogenivorans</name>
    <dbReference type="NCBI Taxonomy" id="335476"/>
    <lineage>
        <taxon>Bacteria</taxon>
        <taxon>Pseudomonadati</taxon>
        <taxon>Pseudomonadota</taxon>
        <taxon>Betaproteobacteria</taxon>
        <taxon>Burkholderiales</taxon>
        <taxon>Comamonadaceae</taxon>
        <taxon>Polaromonas</taxon>
    </lineage>
</organism>
<protein>
    <submittedName>
        <fullName evidence="1">Uncharacterized protein</fullName>
    </submittedName>
</protein>
<dbReference type="EMBL" id="CP157675">
    <property type="protein sequence ID" value="XBP69916.1"/>
    <property type="molecule type" value="Genomic_DNA"/>
</dbReference>
<dbReference type="AlphaFoldDB" id="A0AAU7LQP8"/>